<dbReference type="EMBL" id="CP006691">
    <property type="protein sequence ID" value="AGT74279.1"/>
    <property type="molecule type" value="Genomic_DNA"/>
</dbReference>
<dbReference type="AlphaFoldDB" id="T1UAF9"/>
<sequence>MFFGLLIEFFAYYKFFLYLNPHSFKWSKKRSFFIPLNSFKRSFEKAQKLSRLLAWFFLLQTRFLSV</sequence>
<protein>
    <submittedName>
        <fullName evidence="1">Uncharacterized protein</fullName>
    </submittedName>
</protein>
<dbReference type="HOGENOM" id="CLU_2825221_0_0_7"/>
<name>T1UAF9_HELPX</name>
<gene>
    <name evidence="1" type="ORF">HPSA20_1050</name>
</gene>
<evidence type="ECO:0000313" key="2">
    <source>
        <dbReference type="Proteomes" id="UP000015920"/>
    </source>
</evidence>
<proteinExistence type="predicted"/>
<evidence type="ECO:0000313" key="1">
    <source>
        <dbReference type="EMBL" id="AGT74279.1"/>
    </source>
</evidence>
<organism evidence="1 2">
    <name type="scientific">Helicobacter pylori SouthAfrica20</name>
    <dbReference type="NCBI Taxonomy" id="1352356"/>
    <lineage>
        <taxon>Bacteria</taxon>
        <taxon>Pseudomonadati</taxon>
        <taxon>Campylobacterota</taxon>
        <taxon>Epsilonproteobacteria</taxon>
        <taxon>Campylobacterales</taxon>
        <taxon>Helicobacteraceae</taxon>
        <taxon>Helicobacter</taxon>
    </lineage>
</organism>
<dbReference type="KEGG" id="hpys:HPSA20_1050"/>
<reference evidence="1 2" key="1">
    <citation type="journal article" date="2013" name="Genome Announc.">
        <title>Genome Sequences of Three hpAfrica2 Strains of Helicobacter pylori.</title>
        <authorList>
            <person name="Duncan S.S."/>
            <person name="Bertoli M.T."/>
            <person name="Kersulyte D."/>
            <person name="Valk P.L."/>
            <person name="Tamma S."/>
            <person name="Segal I."/>
            <person name="McClain M.S."/>
            <person name="Cover T.L."/>
            <person name="Berg D.E."/>
        </authorList>
    </citation>
    <scope>NUCLEOTIDE SEQUENCE [LARGE SCALE GENOMIC DNA]</scope>
    <source>
        <strain evidence="1">SouthAfrica20</strain>
    </source>
</reference>
<accession>T1UAF9</accession>
<dbReference type="PATRIC" id="fig|1352356.3.peg.1030"/>
<dbReference type="Proteomes" id="UP000015920">
    <property type="component" value="Chromosome"/>
</dbReference>